<gene>
    <name evidence="4" type="ORF">MAR_033903</name>
</gene>
<evidence type="ECO:0000313" key="4">
    <source>
        <dbReference type="EMBL" id="WAR31361.1"/>
    </source>
</evidence>
<dbReference type="Proteomes" id="UP001164746">
    <property type="component" value="Chromosome 17"/>
</dbReference>
<dbReference type="PANTHER" id="PTHR12327">
    <property type="entry name" value="ALPHA-TUBULIN N-ACETYLTRANSFERASE 1"/>
    <property type="match status" value="1"/>
</dbReference>
<dbReference type="InterPro" id="IPR007965">
    <property type="entry name" value="GNAT_ATAT"/>
</dbReference>
<evidence type="ECO:0000256" key="1">
    <source>
        <dbReference type="ARBA" id="ARBA00022679"/>
    </source>
</evidence>
<organism evidence="4 5">
    <name type="scientific">Mya arenaria</name>
    <name type="common">Soft-shell clam</name>
    <dbReference type="NCBI Taxonomy" id="6604"/>
    <lineage>
        <taxon>Eukaryota</taxon>
        <taxon>Metazoa</taxon>
        <taxon>Spiralia</taxon>
        <taxon>Lophotrochozoa</taxon>
        <taxon>Mollusca</taxon>
        <taxon>Bivalvia</taxon>
        <taxon>Autobranchia</taxon>
        <taxon>Heteroconchia</taxon>
        <taxon>Euheterodonta</taxon>
        <taxon>Imparidentia</taxon>
        <taxon>Neoheterodontei</taxon>
        <taxon>Myida</taxon>
        <taxon>Myoidea</taxon>
        <taxon>Myidae</taxon>
        <taxon>Mya</taxon>
    </lineage>
</organism>
<keyword evidence="5" id="KW-1185">Reference proteome</keyword>
<evidence type="ECO:0000313" key="5">
    <source>
        <dbReference type="Proteomes" id="UP001164746"/>
    </source>
</evidence>
<reference evidence="4" key="1">
    <citation type="submission" date="2022-11" db="EMBL/GenBank/DDBJ databases">
        <title>Centuries of genome instability and evolution in soft-shell clam transmissible cancer (bioRxiv).</title>
        <authorList>
            <person name="Hart S.F.M."/>
            <person name="Yonemitsu M.A."/>
            <person name="Giersch R.M."/>
            <person name="Beal B.F."/>
            <person name="Arriagada G."/>
            <person name="Davis B.W."/>
            <person name="Ostrander E.A."/>
            <person name="Goff S.P."/>
            <person name="Metzger M.J."/>
        </authorList>
    </citation>
    <scope>NUCLEOTIDE SEQUENCE</scope>
    <source>
        <strain evidence="4">MELC-2E11</strain>
        <tissue evidence="4">Siphon/mantle</tissue>
    </source>
</reference>
<dbReference type="EMBL" id="CP111028">
    <property type="protein sequence ID" value="WAR31361.1"/>
    <property type="molecule type" value="Genomic_DNA"/>
</dbReference>
<protein>
    <submittedName>
        <fullName evidence="4">ATAT-like protein</fullName>
    </submittedName>
</protein>
<dbReference type="Pfam" id="PF05301">
    <property type="entry name" value="Acetyltransf_16"/>
    <property type="match status" value="1"/>
</dbReference>
<dbReference type="PROSITE" id="PS51730">
    <property type="entry name" value="GNAT_ATAT"/>
    <property type="match status" value="1"/>
</dbReference>
<evidence type="ECO:0000259" key="3">
    <source>
        <dbReference type="PROSITE" id="PS51730"/>
    </source>
</evidence>
<evidence type="ECO:0000256" key="2">
    <source>
        <dbReference type="ARBA" id="ARBA00023315"/>
    </source>
</evidence>
<name>A0ABY7GJ71_MYAAR</name>
<keyword evidence="1" id="KW-0808">Transferase</keyword>
<dbReference type="InterPro" id="IPR038746">
    <property type="entry name" value="Atat"/>
</dbReference>
<proteinExistence type="predicted"/>
<sequence>MCLLQEEMLKGTITIRCGLNYLKLLTEWERHHPRGKGAVVGILKIGPKKLFVYSHHGAVHEMEPMCVLDFYKLAARKGQVKDDPQLAGEETHGCIIMISKGEYSRNGQLKPLAIEDIDVRSDSRNVTAQELINKGHQMYSRHRNTGDTPIGSIQGSRPSSGIPAFFIKY</sequence>
<keyword evidence="2" id="KW-0012">Acyltransferase</keyword>
<dbReference type="PANTHER" id="PTHR12327:SF0">
    <property type="entry name" value="ALPHA-TUBULIN N-ACETYLTRANSFERASE 1"/>
    <property type="match status" value="1"/>
</dbReference>
<feature type="domain" description="N-acetyltransferase" evidence="3">
    <location>
        <begin position="1"/>
        <end position="132"/>
    </location>
</feature>
<dbReference type="Gene3D" id="3.40.630.30">
    <property type="match status" value="1"/>
</dbReference>
<accession>A0ABY7GJ71</accession>